<dbReference type="Proteomes" id="UP001362311">
    <property type="component" value="Unassembled WGS sequence"/>
</dbReference>
<sequence>MRSEFGNRIHHGQELDMPHRAKSRVATASLAAESRQTRQLARIFSFLSLGLIGAALVAIAAGVKVDFIYMIMAVQAVALLGISALYGFSKKK</sequence>
<evidence type="ECO:0000313" key="3">
    <source>
        <dbReference type="EMBL" id="TNV09759.1"/>
    </source>
</evidence>
<comment type="caution">
    <text evidence="2">The sequence shown here is derived from an EMBL/GenBank/DDBJ whole genome shotgun (WGS) entry which is preliminary data.</text>
</comment>
<dbReference type="Proteomes" id="UP000312784">
    <property type="component" value="Unassembled WGS sequence"/>
</dbReference>
<keyword evidence="1" id="KW-0812">Transmembrane</keyword>
<dbReference type="RefSeq" id="WP_121539526.1">
    <property type="nucleotide sequence ID" value="NZ_JBBHKQ010000001.1"/>
</dbReference>
<dbReference type="AlphaFoldDB" id="A0ABD5JVC6"/>
<feature type="transmembrane region" description="Helical" evidence="1">
    <location>
        <begin position="43"/>
        <end position="61"/>
    </location>
</feature>
<gene>
    <name evidence="3" type="ORF">FIC94_21530</name>
    <name evidence="2" type="ORF">WIX40_11115</name>
</gene>
<dbReference type="EMBL" id="JBBHKQ010000001">
    <property type="protein sequence ID" value="MEJ5900655.1"/>
    <property type="molecule type" value="Genomic_DNA"/>
</dbReference>
<protein>
    <submittedName>
        <fullName evidence="2">Uncharacterized protein</fullName>
    </submittedName>
</protein>
<keyword evidence="1" id="KW-1133">Transmembrane helix</keyword>
<evidence type="ECO:0000313" key="4">
    <source>
        <dbReference type="Proteomes" id="UP000312784"/>
    </source>
</evidence>
<evidence type="ECO:0000256" key="1">
    <source>
        <dbReference type="SAM" id="Phobius"/>
    </source>
</evidence>
<proteinExistence type="predicted"/>
<feature type="transmembrane region" description="Helical" evidence="1">
    <location>
        <begin position="67"/>
        <end position="88"/>
    </location>
</feature>
<name>A0ABD5JVC6_9HYPH</name>
<accession>A0ABD5JVC6</accession>
<keyword evidence="4" id="KW-1185">Reference proteome</keyword>
<reference evidence="2 5" key="2">
    <citation type="submission" date="2024-03" db="EMBL/GenBank/DDBJ databases">
        <title>Reference genomes for the five species model microbial community.</title>
        <authorList>
            <person name="Padfield D."/>
        </authorList>
    </citation>
    <scope>NUCLEOTIDE SEQUENCE [LARGE SCALE GENOMIC DNA]</scope>
    <source>
        <strain evidence="2 5">AB1</strain>
    </source>
</reference>
<dbReference type="EMBL" id="VEWL01000023">
    <property type="protein sequence ID" value="TNV09759.1"/>
    <property type="molecule type" value="Genomic_DNA"/>
</dbReference>
<organism evidence="2 5">
    <name type="scientific">Ochrobactrum teleogrylli</name>
    <dbReference type="NCBI Taxonomy" id="2479765"/>
    <lineage>
        <taxon>Bacteria</taxon>
        <taxon>Pseudomonadati</taxon>
        <taxon>Pseudomonadota</taxon>
        <taxon>Alphaproteobacteria</taxon>
        <taxon>Hyphomicrobiales</taxon>
        <taxon>Brucellaceae</taxon>
        <taxon>Brucella/Ochrobactrum group</taxon>
        <taxon>Ochrobactrum</taxon>
    </lineage>
</organism>
<evidence type="ECO:0000313" key="2">
    <source>
        <dbReference type="EMBL" id="MEJ5900655.1"/>
    </source>
</evidence>
<keyword evidence="1" id="KW-0472">Membrane</keyword>
<evidence type="ECO:0000313" key="5">
    <source>
        <dbReference type="Proteomes" id="UP001362311"/>
    </source>
</evidence>
<reference evidence="3 4" key="1">
    <citation type="submission" date="2019-06" db="EMBL/GenBank/DDBJ databases">
        <title>Ochrobactrum cricket sp.nov., isolated from the insect Teleogryllus occipitalis living in deserted cropland.</title>
        <authorList>
            <person name="Hu M."/>
        </authorList>
    </citation>
    <scope>NUCLEOTIDE SEQUENCE [LARGE SCALE GENOMIC DNA]</scope>
    <source>
        <strain evidence="3 4">LCB8</strain>
    </source>
</reference>